<name>A0ABU2S7T0_9ACTN</name>
<organism evidence="4 5">
    <name type="scientific">Streptomyces johnsoniae</name>
    <dbReference type="NCBI Taxonomy" id="3075532"/>
    <lineage>
        <taxon>Bacteria</taxon>
        <taxon>Bacillati</taxon>
        <taxon>Actinomycetota</taxon>
        <taxon>Actinomycetes</taxon>
        <taxon>Kitasatosporales</taxon>
        <taxon>Streptomycetaceae</taxon>
        <taxon>Streptomyces</taxon>
    </lineage>
</organism>
<evidence type="ECO:0000313" key="4">
    <source>
        <dbReference type="EMBL" id="MDT0445037.1"/>
    </source>
</evidence>
<evidence type="ECO:0000313" key="5">
    <source>
        <dbReference type="Proteomes" id="UP001183615"/>
    </source>
</evidence>
<keyword evidence="2" id="KW-0812">Transmembrane</keyword>
<feature type="chain" id="PRO_5047100997" description="Integral membrane protein" evidence="3">
    <location>
        <begin position="21"/>
        <end position="218"/>
    </location>
</feature>
<keyword evidence="2" id="KW-0472">Membrane</keyword>
<comment type="caution">
    <text evidence="4">The sequence shown here is derived from an EMBL/GenBank/DDBJ whole genome shotgun (WGS) entry which is preliminary data.</text>
</comment>
<dbReference type="RefSeq" id="WP_311619252.1">
    <property type="nucleotide sequence ID" value="NZ_JAVREV010000011.1"/>
</dbReference>
<feature type="transmembrane region" description="Helical" evidence="2">
    <location>
        <begin position="29"/>
        <end position="49"/>
    </location>
</feature>
<dbReference type="Proteomes" id="UP001183615">
    <property type="component" value="Unassembled WGS sequence"/>
</dbReference>
<accession>A0ABU2S7T0</accession>
<evidence type="ECO:0000256" key="1">
    <source>
        <dbReference type="SAM" id="MobiDB-lite"/>
    </source>
</evidence>
<keyword evidence="3" id="KW-0732">Signal</keyword>
<evidence type="ECO:0000256" key="2">
    <source>
        <dbReference type="SAM" id="Phobius"/>
    </source>
</evidence>
<evidence type="ECO:0008006" key="6">
    <source>
        <dbReference type="Google" id="ProtNLM"/>
    </source>
</evidence>
<keyword evidence="5" id="KW-1185">Reference proteome</keyword>
<evidence type="ECO:0000256" key="3">
    <source>
        <dbReference type="SAM" id="SignalP"/>
    </source>
</evidence>
<feature type="region of interest" description="Disordered" evidence="1">
    <location>
        <begin position="181"/>
        <end position="218"/>
    </location>
</feature>
<sequence>MRAARAAMFAALCVTLSAGAHVLLSGAPLPAPAVAAVGAAVFACAWLLFGGGERGFRAIAALLVPLHLAADTLFTAGQSTCYGPGGGPVTGPLRLLGVDLLCAGEVGTPLVNLAAAGRGPLDAADPAGPWVLLAAHVCAGLAAAGWLRCGERALARLLHAAVAAGFRPLLLAVTFRNVPAAEPPRLPRRPRTAPAAPIAPPLAHSVLRRGPPSAALAH</sequence>
<proteinExistence type="predicted"/>
<protein>
    <recommendedName>
        <fullName evidence="6">Integral membrane protein</fullName>
    </recommendedName>
</protein>
<feature type="signal peptide" evidence="3">
    <location>
        <begin position="1"/>
        <end position="20"/>
    </location>
</feature>
<keyword evidence="2" id="KW-1133">Transmembrane helix</keyword>
<gene>
    <name evidence="4" type="ORF">RM779_20870</name>
</gene>
<reference evidence="5" key="1">
    <citation type="submission" date="2023-07" db="EMBL/GenBank/DDBJ databases">
        <title>30 novel species of actinomycetes from the DSMZ collection.</title>
        <authorList>
            <person name="Nouioui I."/>
        </authorList>
    </citation>
    <scope>NUCLEOTIDE SEQUENCE [LARGE SCALE GENOMIC DNA]</scope>
    <source>
        <strain evidence="5">DSM 41886</strain>
    </source>
</reference>
<dbReference type="EMBL" id="JAVREV010000011">
    <property type="protein sequence ID" value="MDT0445037.1"/>
    <property type="molecule type" value="Genomic_DNA"/>
</dbReference>